<dbReference type="Pfam" id="PF05621">
    <property type="entry name" value="TniB"/>
    <property type="match status" value="1"/>
</dbReference>
<dbReference type="PANTHER" id="PTHR35894">
    <property type="entry name" value="GENERAL SECRETION PATHWAY PROTEIN A-RELATED"/>
    <property type="match status" value="1"/>
</dbReference>
<dbReference type="RefSeq" id="WP_106254298.1">
    <property type="nucleotide sequence ID" value="NZ_CAWNSW010000149.1"/>
</dbReference>
<reference evidence="3" key="1">
    <citation type="submission" date="2018-02" db="EMBL/GenBank/DDBJ databases">
        <authorList>
            <person name="Moore K."/>
            <person name="Momper L."/>
        </authorList>
    </citation>
    <scope>NUCLEOTIDE SEQUENCE [LARGE SCALE GENOMIC DNA]</scope>
    <source>
        <strain evidence="3">ULC18</strain>
    </source>
</reference>
<evidence type="ECO:0000313" key="2">
    <source>
        <dbReference type="EMBL" id="PSB35777.1"/>
    </source>
</evidence>
<evidence type="ECO:0000313" key="3">
    <source>
        <dbReference type="Proteomes" id="UP000239576"/>
    </source>
</evidence>
<feature type="domain" description="AAA+ ATPase" evidence="1">
    <location>
        <begin position="52"/>
        <end position="191"/>
    </location>
</feature>
<dbReference type="InterPro" id="IPR027417">
    <property type="entry name" value="P-loop_NTPase"/>
</dbReference>
<organism evidence="2 3">
    <name type="scientific">Stenomitos frigidus ULC18</name>
    <dbReference type="NCBI Taxonomy" id="2107698"/>
    <lineage>
        <taxon>Bacteria</taxon>
        <taxon>Bacillati</taxon>
        <taxon>Cyanobacteriota</taxon>
        <taxon>Cyanophyceae</taxon>
        <taxon>Leptolyngbyales</taxon>
        <taxon>Leptolyngbyaceae</taxon>
        <taxon>Stenomitos</taxon>
    </lineage>
</organism>
<evidence type="ECO:0000259" key="1">
    <source>
        <dbReference type="SMART" id="SM00382"/>
    </source>
</evidence>
<proteinExistence type="predicted"/>
<dbReference type="InterPro" id="IPR008868">
    <property type="entry name" value="TniB"/>
</dbReference>
<comment type="caution">
    <text evidence="2">The sequence shown here is derived from an EMBL/GenBank/DDBJ whole genome shotgun (WGS) entry which is preliminary data.</text>
</comment>
<accession>A0A2T1ESR5</accession>
<dbReference type="OrthoDB" id="530419at2"/>
<dbReference type="AlphaFoldDB" id="A0A2T1ESR5"/>
<dbReference type="Proteomes" id="UP000239576">
    <property type="component" value="Unassembled WGS sequence"/>
</dbReference>
<protein>
    <submittedName>
        <fullName evidence="2">Transposase</fullName>
    </submittedName>
</protein>
<dbReference type="SUPFAM" id="SSF52540">
    <property type="entry name" value="P-loop containing nucleoside triphosphate hydrolases"/>
    <property type="match status" value="1"/>
</dbReference>
<gene>
    <name evidence="2" type="ORF">C7B82_00165</name>
</gene>
<dbReference type="InterPro" id="IPR052026">
    <property type="entry name" value="ExeA_AAA_ATPase_DNA-bind"/>
</dbReference>
<dbReference type="InterPro" id="IPR003593">
    <property type="entry name" value="AAA+_ATPase"/>
</dbReference>
<name>A0A2T1ESR5_9CYAN</name>
<reference evidence="2 3" key="2">
    <citation type="submission" date="2018-03" db="EMBL/GenBank/DDBJ databases">
        <title>The ancient ancestry and fast evolution of plastids.</title>
        <authorList>
            <person name="Moore K.R."/>
            <person name="Magnabosco C."/>
            <person name="Momper L."/>
            <person name="Gold D.A."/>
            <person name="Bosak T."/>
            <person name="Fournier G.P."/>
        </authorList>
    </citation>
    <scope>NUCLEOTIDE SEQUENCE [LARGE SCALE GENOMIC DNA]</scope>
    <source>
        <strain evidence="2 3">ULC18</strain>
    </source>
</reference>
<dbReference type="SMART" id="SM00382">
    <property type="entry name" value="AAA"/>
    <property type="match status" value="1"/>
</dbReference>
<dbReference type="EMBL" id="PVWK01000002">
    <property type="protein sequence ID" value="PSB35777.1"/>
    <property type="molecule type" value="Genomic_DNA"/>
</dbReference>
<sequence length="276" mass="31228">MVQAKELAEVLGDFKPTEDQSKTEIDRLRKKTIMPLEQVSRLHSWLDGKRQSRQSCRVVGESRTGKSVACAAYLHRHKPQQAAGKKPIVPVVYIQPPQKCGAKDLFKAIIEFLKHRATKGTISDFRGRAMEVLQACEVEILIIDEADRLKPETFADVRDIYDKLAISVVLVGTDRLDAVIKCDEQVHNRFRACYRFGKLSGEEFAKTVALWEQQILKLPVASNLTSKEMLRLLTAGTEGYIGRMDEILREAAIRSLSAGFKKVDKKILEEVAKEYK</sequence>
<dbReference type="Gene3D" id="3.40.50.300">
    <property type="entry name" value="P-loop containing nucleotide triphosphate hydrolases"/>
    <property type="match status" value="1"/>
</dbReference>
<keyword evidence="3" id="KW-1185">Reference proteome</keyword>
<dbReference type="PANTHER" id="PTHR35894:SF1">
    <property type="entry name" value="PHOSPHORIBULOKINASE _ URIDINE KINASE FAMILY"/>
    <property type="match status" value="1"/>
</dbReference>